<reference evidence="6 7" key="1">
    <citation type="submission" date="2018-08" db="EMBL/GenBank/DDBJ databases">
        <title>Draft genome of the lignicolous fungus Coniochaeta pulveracea.</title>
        <authorList>
            <person name="Borstlap C.J."/>
            <person name="De Witt R.N."/>
            <person name="Botha A."/>
            <person name="Volschenk H."/>
        </authorList>
    </citation>
    <scope>NUCLEOTIDE SEQUENCE [LARGE SCALE GENOMIC DNA]</scope>
    <source>
        <strain evidence="6 7">CAB683</strain>
    </source>
</reference>
<evidence type="ECO:0000259" key="5">
    <source>
        <dbReference type="PROSITE" id="PS50850"/>
    </source>
</evidence>
<dbReference type="AlphaFoldDB" id="A0A420Y1I1"/>
<comment type="subcellular location">
    <subcellularLocation>
        <location evidence="1">Membrane</location>
        <topology evidence="1">Multi-pass membrane protein</topology>
    </subcellularLocation>
</comment>
<feature type="transmembrane region" description="Helical" evidence="4">
    <location>
        <begin position="181"/>
        <end position="199"/>
    </location>
</feature>
<comment type="similarity">
    <text evidence="2">Belongs to the major facilitator superfamily. Monocarboxylate porter (TC 2.A.1.13) family.</text>
</comment>
<dbReference type="Pfam" id="PF07690">
    <property type="entry name" value="MFS_1"/>
    <property type="match status" value="1"/>
</dbReference>
<protein>
    <recommendedName>
        <fullName evidence="5">Major facilitator superfamily (MFS) profile domain-containing protein</fullName>
    </recommendedName>
</protein>
<feature type="transmembrane region" description="Helical" evidence="4">
    <location>
        <begin position="402"/>
        <end position="427"/>
    </location>
</feature>
<dbReference type="InterPro" id="IPR011701">
    <property type="entry name" value="MFS"/>
</dbReference>
<dbReference type="EMBL" id="QVQW01000072">
    <property type="protein sequence ID" value="RKU41548.1"/>
    <property type="molecule type" value="Genomic_DNA"/>
</dbReference>
<evidence type="ECO:0000256" key="3">
    <source>
        <dbReference type="SAM" id="MobiDB-lite"/>
    </source>
</evidence>
<feature type="transmembrane region" description="Helical" evidence="4">
    <location>
        <begin position="310"/>
        <end position="334"/>
    </location>
</feature>
<dbReference type="OrthoDB" id="5212574at2759"/>
<dbReference type="PROSITE" id="PS50850">
    <property type="entry name" value="MFS"/>
    <property type="match status" value="1"/>
</dbReference>
<feature type="transmembrane region" description="Helical" evidence="4">
    <location>
        <begin position="269"/>
        <end position="289"/>
    </location>
</feature>
<dbReference type="Proteomes" id="UP000275385">
    <property type="component" value="Unassembled WGS sequence"/>
</dbReference>
<feature type="compositionally biased region" description="Basic and acidic residues" evidence="3">
    <location>
        <begin position="15"/>
        <end position="30"/>
    </location>
</feature>
<comment type="caution">
    <text evidence="6">The sequence shown here is derived from an EMBL/GenBank/DDBJ whole genome shotgun (WGS) entry which is preliminary data.</text>
</comment>
<keyword evidence="7" id="KW-1185">Reference proteome</keyword>
<feature type="domain" description="Major facilitator superfamily (MFS) profile" evidence="5">
    <location>
        <begin position="112"/>
        <end position="493"/>
    </location>
</feature>
<feature type="transmembrane region" description="Helical" evidence="4">
    <location>
        <begin position="112"/>
        <end position="130"/>
    </location>
</feature>
<evidence type="ECO:0000256" key="4">
    <source>
        <dbReference type="SAM" id="Phobius"/>
    </source>
</evidence>
<gene>
    <name evidence="6" type="ORF">DL546_001904</name>
</gene>
<feature type="transmembrane region" description="Helical" evidence="4">
    <location>
        <begin position="150"/>
        <end position="169"/>
    </location>
</feature>
<dbReference type="PANTHER" id="PTHR11360:SF130">
    <property type="entry name" value="MAJOR FACILITATOR SUPERFAMILY (MFS) PROFILE DOMAIN-CONTAINING PROTEIN-RELATED"/>
    <property type="match status" value="1"/>
</dbReference>
<keyword evidence="4" id="KW-0812">Transmembrane</keyword>
<dbReference type="InterPro" id="IPR050327">
    <property type="entry name" value="Proton-linked_MCT"/>
</dbReference>
<dbReference type="Gene3D" id="1.20.1250.20">
    <property type="entry name" value="MFS general substrate transporter like domains"/>
    <property type="match status" value="2"/>
</dbReference>
<evidence type="ECO:0000256" key="2">
    <source>
        <dbReference type="ARBA" id="ARBA00006727"/>
    </source>
</evidence>
<feature type="transmembrane region" description="Helical" evidence="4">
    <location>
        <begin position="373"/>
        <end position="396"/>
    </location>
</feature>
<dbReference type="InterPro" id="IPR020846">
    <property type="entry name" value="MFS_dom"/>
</dbReference>
<organism evidence="6 7">
    <name type="scientific">Coniochaeta pulveracea</name>
    <dbReference type="NCBI Taxonomy" id="177199"/>
    <lineage>
        <taxon>Eukaryota</taxon>
        <taxon>Fungi</taxon>
        <taxon>Dikarya</taxon>
        <taxon>Ascomycota</taxon>
        <taxon>Pezizomycotina</taxon>
        <taxon>Sordariomycetes</taxon>
        <taxon>Sordariomycetidae</taxon>
        <taxon>Coniochaetales</taxon>
        <taxon>Coniochaetaceae</taxon>
        <taxon>Coniochaeta</taxon>
    </lineage>
</organism>
<feature type="transmembrane region" description="Helical" evidence="4">
    <location>
        <begin position="439"/>
        <end position="463"/>
    </location>
</feature>
<feature type="region of interest" description="Disordered" evidence="3">
    <location>
        <begin position="1"/>
        <end position="85"/>
    </location>
</feature>
<proteinExistence type="inferred from homology"/>
<name>A0A420Y1I1_9PEZI</name>
<dbReference type="GO" id="GO:0022857">
    <property type="term" value="F:transmembrane transporter activity"/>
    <property type="evidence" value="ECO:0007669"/>
    <property type="project" value="InterPro"/>
</dbReference>
<keyword evidence="4" id="KW-0472">Membrane</keyword>
<dbReference type="PANTHER" id="PTHR11360">
    <property type="entry name" value="MONOCARBOXYLATE TRANSPORTER"/>
    <property type="match status" value="1"/>
</dbReference>
<feature type="transmembrane region" description="Helical" evidence="4">
    <location>
        <begin position="205"/>
        <end position="228"/>
    </location>
</feature>
<keyword evidence="4" id="KW-1133">Transmembrane helix</keyword>
<feature type="compositionally biased region" description="Basic and acidic residues" evidence="3">
    <location>
        <begin position="57"/>
        <end position="75"/>
    </location>
</feature>
<dbReference type="GO" id="GO:0016020">
    <property type="term" value="C:membrane"/>
    <property type="evidence" value="ECO:0007669"/>
    <property type="project" value="UniProtKB-SubCell"/>
</dbReference>
<sequence>MPTPSAIPLVTTSRPDVDSNEHLAGDESRGSSETQLGKDLGDSRRAPAAADNAVLGERGRDPTSARHEPYAEKPGGDPTGEAPGLAGALTRMVSRTSTRSNPGPPPDGGMKAWITVACAHLILMNTWGFINTFGVFQTYYVTSLAASPSSVSWIGSVQIFLLFFIGTISGRLTDSGYFRPILLAGSIFQILGIFTASVSETYWQVFLAQGICMGIGNGLLFCPTMAVLSTYFHKRRALAIGIAASGAATGGLVFPSMARELIPRVGMGWAFRAIGFVQMGTLLISNRFLRPRLPPRQTGPWVEWAAFKDLEYTFYAAGCFFCFMGLYFPFYYIAAYCRDIVGMSFTDSLNLLLVLNGTGAIGRIGLNHIADRIGPLTMFVPIALSCSICVLSWISASSVAGIYIWSVFYGIVAGGIQSLFPAGLTSLTTDLRKAGVRMGMVFTIQSFSVLSGPPIGGALVSAMGGQYHAAQGFAGAVLFLGTLFVMAARVVKRRKNGGRFWAKV</sequence>
<dbReference type="SUPFAM" id="SSF103473">
    <property type="entry name" value="MFS general substrate transporter"/>
    <property type="match status" value="1"/>
</dbReference>
<feature type="transmembrane region" description="Helical" evidence="4">
    <location>
        <begin position="469"/>
        <end position="491"/>
    </location>
</feature>
<feature type="transmembrane region" description="Helical" evidence="4">
    <location>
        <begin position="237"/>
        <end position="257"/>
    </location>
</feature>
<evidence type="ECO:0000313" key="7">
    <source>
        <dbReference type="Proteomes" id="UP000275385"/>
    </source>
</evidence>
<evidence type="ECO:0000313" key="6">
    <source>
        <dbReference type="EMBL" id="RKU41548.1"/>
    </source>
</evidence>
<dbReference type="InterPro" id="IPR036259">
    <property type="entry name" value="MFS_trans_sf"/>
</dbReference>
<feature type="transmembrane region" description="Helical" evidence="4">
    <location>
        <begin position="340"/>
        <end position="361"/>
    </location>
</feature>
<accession>A0A420Y1I1</accession>
<evidence type="ECO:0000256" key="1">
    <source>
        <dbReference type="ARBA" id="ARBA00004141"/>
    </source>
</evidence>